<reference evidence="3" key="1">
    <citation type="submission" date="2020-12" db="EMBL/GenBank/DDBJ databases">
        <title>Methylobrevis albus sp. nov., isolated from fresh water lack sediment.</title>
        <authorList>
            <person name="Zou Q."/>
        </authorList>
    </citation>
    <scope>NUCLEOTIDE SEQUENCE</scope>
    <source>
        <strain evidence="3">L22</strain>
    </source>
</reference>
<keyword evidence="4" id="KW-1185">Reference proteome</keyword>
<keyword evidence="1 3" id="KW-0378">Hydrolase</keyword>
<dbReference type="CDD" id="cd00431">
    <property type="entry name" value="cysteine_hydrolases"/>
    <property type="match status" value="1"/>
</dbReference>
<evidence type="ECO:0000259" key="2">
    <source>
        <dbReference type="Pfam" id="PF00857"/>
    </source>
</evidence>
<proteinExistence type="predicted"/>
<dbReference type="InterPro" id="IPR050272">
    <property type="entry name" value="Isochorismatase-like_hydrls"/>
</dbReference>
<dbReference type="GO" id="GO:0016787">
    <property type="term" value="F:hydrolase activity"/>
    <property type="evidence" value="ECO:0007669"/>
    <property type="project" value="UniProtKB-KW"/>
</dbReference>
<accession>A0A931MYH7</accession>
<dbReference type="InterPro" id="IPR000868">
    <property type="entry name" value="Isochorismatase-like_dom"/>
</dbReference>
<sequence length="202" mass="20113">MPPVDAAPYAFPFDGRWSAADTALLLLGFQAGAVQALNAGDAVTVATDLLAAARRAGIAVIHVRRGAAEGAARGVAGVAPDAPVTGSPAWALVPALAAREGDLVLDVPGDQAFRAPALEGVLTTSGIRNLIVAGLPTDGLVHASMRAANDRGLECLVVADASAGTTPARHAAQLRITTFGNGLFGTVAPAAAVIAALSRTTP</sequence>
<dbReference type="Pfam" id="PF00857">
    <property type="entry name" value="Isochorismatase"/>
    <property type="match status" value="1"/>
</dbReference>
<dbReference type="SUPFAM" id="SSF52499">
    <property type="entry name" value="Isochorismatase-like hydrolases"/>
    <property type="match status" value="1"/>
</dbReference>
<dbReference type="PANTHER" id="PTHR43540:SF9">
    <property type="entry name" value="FAMILY HYDROLASE, PUTATIVE (AFU_ORTHOLOGUE AFUA_2G08700)-RELATED"/>
    <property type="match status" value="1"/>
</dbReference>
<dbReference type="EMBL" id="JADZLT010000050">
    <property type="protein sequence ID" value="MBH0238432.1"/>
    <property type="molecule type" value="Genomic_DNA"/>
</dbReference>
<protein>
    <submittedName>
        <fullName evidence="3">Cysteine hydrolase</fullName>
    </submittedName>
</protein>
<dbReference type="PANTHER" id="PTHR43540">
    <property type="entry name" value="PEROXYUREIDOACRYLATE/UREIDOACRYLATE AMIDOHYDROLASE-RELATED"/>
    <property type="match status" value="1"/>
</dbReference>
<feature type="domain" description="Isochorismatase-like" evidence="2">
    <location>
        <begin position="22"/>
        <end position="176"/>
    </location>
</feature>
<gene>
    <name evidence="3" type="ORF">I5731_11410</name>
</gene>
<dbReference type="Proteomes" id="UP000631694">
    <property type="component" value="Unassembled WGS sequence"/>
</dbReference>
<evidence type="ECO:0000313" key="3">
    <source>
        <dbReference type="EMBL" id="MBH0238432.1"/>
    </source>
</evidence>
<organism evidence="3 4">
    <name type="scientific">Methylobrevis albus</name>
    <dbReference type="NCBI Taxonomy" id="2793297"/>
    <lineage>
        <taxon>Bacteria</taxon>
        <taxon>Pseudomonadati</taxon>
        <taxon>Pseudomonadota</taxon>
        <taxon>Alphaproteobacteria</taxon>
        <taxon>Hyphomicrobiales</taxon>
        <taxon>Pleomorphomonadaceae</taxon>
        <taxon>Methylobrevis</taxon>
    </lineage>
</organism>
<name>A0A931MYH7_9HYPH</name>
<dbReference type="Gene3D" id="3.40.50.850">
    <property type="entry name" value="Isochorismatase-like"/>
    <property type="match status" value="1"/>
</dbReference>
<dbReference type="InterPro" id="IPR036380">
    <property type="entry name" value="Isochorismatase-like_sf"/>
</dbReference>
<evidence type="ECO:0000256" key="1">
    <source>
        <dbReference type="ARBA" id="ARBA00022801"/>
    </source>
</evidence>
<comment type="caution">
    <text evidence="3">The sequence shown here is derived from an EMBL/GenBank/DDBJ whole genome shotgun (WGS) entry which is preliminary data.</text>
</comment>
<dbReference type="AlphaFoldDB" id="A0A931MYH7"/>
<evidence type="ECO:0000313" key="4">
    <source>
        <dbReference type="Proteomes" id="UP000631694"/>
    </source>
</evidence>